<feature type="region of interest" description="Disordered" evidence="7">
    <location>
        <begin position="188"/>
        <end position="221"/>
    </location>
</feature>
<evidence type="ECO:0000256" key="4">
    <source>
        <dbReference type="ARBA" id="ARBA00022723"/>
    </source>
</evidence>
<dbReference type="Pfam" id="PF03264">
    <property type="entry name" value="Cytochrom_NNT"/>
    <property type="match status" value="1"/>
</dbReference>
<dbReference type="InterPro" id="IPR005126">
    <property type="entry name" value="NapC/NirT_cyt_c_N"/>
</dbReference>
<evidence type="ECO:0000256" key="6">
    <source>
        <dbReference type="ARBA" id="ARBA00023004"/>
    </source>
</evidence>
<dbReference type="Proteomes" id="UP001432180">
    <property type="component" value="Chromosome"/>
</dbReference>
<keyword evidence="10" id="KW-1185">Reference proteome</keyword>
<evidence type="ECO:0000256" key="1">
    <source>
        <dbReference type="ARBA" id="ARBA00004196"/>
    </source>
</evidence>
<keyword evidence="4" id="KW-0479">Metal-binding</keyword>
<evidence type="ECO:0000313" key="10">
    <source>
        <dbReference type="Proteomes" id="UP001432180"/>
    </source>
</evidence>
<evidence type="ECO:0000256" key="7">
    <source>
        <dbReference type="SAM" id="MobiDB-lite"/>
    </source>
</evidence>
<dbReference type="PANTHER" id="PTHR30333">
    <property type="entry name" value="CYTOCHROME C-TYPE PROTEIN"/>
    <property type="match status" value="1"/>
</dbReference>
<evidence type="ECO:0000256" key="5">
    <source>
        <dbReference type="ARBA" id="ARBA00022982"/>
    </source>
</evidence>
<feature type="domain" description="NapC/NirT cytochrome c N-terminal" evidence="8">
    <location>
        <begin position="16"/>
        <end position="176"/>
    </location>
</feature>
<name>A0ABZ0SFR1_9GAMM</name>
<keyword evidence="5" id="KW-0249">Electron transport</keyword>
<keyword evidence="2" id="KW-0813">Transport</keyword>
<keyword evidence="6" id="KW-0408">Iron</keyword>
<reference evidence="9 10" key="1">
    <citation type="journal article" date="2023" name="Microorganisms">
        <title>Thiorhodovibrio frisius and Trv. litoralis spp. nov., Two Novel Members from a Clade of Fastidious Purple Sulfur Bacteria That Exhibit Unique Red-Shifted Light-Harvesting Capabilities.</title>
        <authorList>
            <person name="Methner A."/>
            <person name="Kuzyk S.B."/>
            <person name="Petersen J."/>
            <person name="Bauer S."/>
            <person name="Brinkmann H."/>
            <person name="Sichau K."/>
            <person name="Wanner G."/>
            <person name="Wolf J."/>
            <person name="Neumann-Schaal M."/>
            <person name="Henke P."/>
            <person name="Tank M."/>
            <person name="Sproer C."/>
            <person name="Bunk B."/>
            <person name="Overmann J."/>
        </authorList>
    </citation>
    <scope>NUCLEOTIDE SEQUENCE [LARGE SCALE GENOMIC DNA]</scope>
    <source>
        <strain evidence="9 10">DSM 6702</strain>
    </source>
</reference>
<dbReference type="InterPro" id="IPR036280">
    <property type="entry name" value="Multihaem_cyt_sf"/>
</dbReference>
<dbReference type="InterPro" id="IPR051174">
    <property type="entry name" value="Cytochrome_c-type_ET"/>
</dbReference>
<evidence type="ECO:0000259" key="8">
    <source>
        <dbReference type="Pfam" id="PF03264"/>
    </source>
</evidence>
<evidence type="ECO:0000313" key="9">
    <source>
        <dbReference type="EMBL" id="WPL18460.1"/>
    </source>
</evidence>
<feature type="compositionally biased region" description="Basic and acidic residues" evidence="7">
    <location>
        <begin position="188"/>
        <end position="202"/>
    </location>
</feature>
<dbReference type="PANTHER" id="PTHR30333:SF3">
    <property type="entry name" value="CYTOCHROME C-TYPE PROTEIN TORY"/>
    <property type="match status" value="1"/>
</dbReference>
<dbReference type="RefSeq" id="WP_328984224.1">
    <property type="nucleotide sequence ID" value="NZ_CP121472.1"/>
</dbReference>
<evidence type="ECO:0000256" key="2">
    <source>
        <dbReference type="ARBA" id="ARBA00022448"/>
    </source>
</evidence>
<organism evidence="9 10">
    <name type="scientific">Thiorhodovibrio winogradskyi</name>
    <dbReference type="NCBI Taxonomy" id="77007"/>
    <lineage>
        <taxon>Bacteria</taxon>
        <taxon>Pseudomonadati</taxon>
        <taxon>Pseudomonadota</taxon>
        <taxon>Gammaproteobacteria</taxon>
        <taxon>Chromatiales</taxon>
        <taxon>Chromatiaceae</taxon>
        <taxon>Thiorhodovibrio</taxon>
    </lineage>
</organism>
<sequence length="221" mass="23775">MFRFLSRLLSSRLGLSLLLLIVLVPAVMAMSWVGTETVIQQTSDAPFCTSCHSMTPFAETHAKDVHGGNNAGGVVAQCTDCHLPHDSPRNYLVAKVQTGLHDAMTQGISWLDPVDWIGNLEDRGDFVYDSGCLRCHGALKQATQGDEAALAAHKAYFAEEQPDQCVSCHTQVGHQDLRAAIEEHFRHLPTSDDSDDNAKPTTDEAADGAPKPFSAASATGT</sequence>
<gene>
    <name evidence="9" type="primary">torC_1</name>
    <name evidence="9" type="ORF">Thiowin_03533</name>
</gene>
<accession>A0ABZ0SFR1</accession>
<evidence type="ECO:0000256" key="3">
    <source>
        <dbReference type="ARBA" id="ARBA00022617"/>
    </source>
</evidence>
<protein>
    <submittedName>
        <fullName evidence="9">Cytochrome c-type protein TorC</fullName>
    </submittedName>
</protein>
<keyword evidence="3" id="KW-0349">Heme</keyword>
<dbReference type="SUPFAM" id="SSF48695">
    <property type="entry name" value="Multiheme cytochromes"/>
    <property type="match status" value="1"/>
</dbReference>
<dbReference type="EMBL" id="CP121472">
    <property type="protein sequence ID" value="WPL18460.1"/>
    <property type="molecule type" value="Genomic_DNA"/>
</dbReference>
<dbReference type="Gene3D" id="1.10.3820.10">
    <property type="entry name" value="Di-heme elbow motif domain"/>
    <property type="match status" value="1"/>
</dbReference>
<proteinExistence type="predicted"/>
<comment type="subcellular location">
    <subcellularLocation>
        <location evidence="1">Cell envelope</location>
    </subcellularLocation>
</comment>
<dbReference type="InterPro" id="IPR038266">
    <property type="entry name" value="NapC/NirT_cytc_sf"/>
</dbReference>